<dbReference type="Gene3D" id="3.80.10.10">
    <property type="entry name" value="Ribonuclease Inhibitor"/>
    <property type="match status" value="1"/>
</dbReference>
<dbReference type="AlphaFoldDB" id="A0A7N2LBP4"/>
<dbReference type="InParanoid" id="A0A7N2LBP4"/>
<sequence>MPLENSQTQSAAVYGADQSNYGYDTSQTYYQETAPSQMQPSVPSSPYGGNYQPPSSSPYGAYGTPAPYQPPNIYLPSQTPSQALPGQMHTLLPSLQNPFQRGSCWLPSSLTSLEVWNNPLLKSLNGDELYLHWGLAAAQIFIPCQKRVCQHLPGRNGVGSAPHNARALSVHRGQRVIIVYWKCLSFALSHFMPRFLVNPSQETDSYLLYKFEAPMMILVAVILKALYTKSPGIIAVGILRKALLNGWPSGCTKDVLEKLVPHTSLNKLQIHNYGGKRFRDWLGDDSFCNIVSISFQNCENFCILLPLGKLPSLKHLSIVGFDELVTVVPEFYGNYSLAAQQFLSLEILSVVGLPRSAQSFDRSAKDIKFLKAEFHVILQASSSHKIEAFMTFHLMIIP</sequence>
<dbReference type="Gramene" id="QL04p011316:mrna">
    <property type="protein sequence ID" value="QL04p011316:mrna"/>
    <property type="gene ID" value="QL04p011316"/>
</dbReference>
<reference evidence="3" key="2">
    <citation type="submission" date="2021-01" db="UniProtKB">
        <authorList>
            <consortium name="EnsemblPlants"/>
        </authorList>
    </citation>
    <scope>IDENTIFICATION</scope>
</reference>
<evidence type="ECO:0000313" key="3">
    <source>
        <dbReference type="EnsemblPlants" id="QL04p011316:mrna"/>
    </source>
</evidence>
<organism evidence="3 4">
    <name type="scientific">Quercus lobata</name>
    <name type="common">Valley oak</name>
    <dbReference type="NCBI Taxonomy" id="97700"/>
    <lineage>
        <taxon>Eukaryota</taxon>
        <taxon>Viridiplantae</taxon>
        <taxon>Streptophyta</taxon>
        <taxon>Embryophyta</taxon>
        <taxon>Tracheophyta</taxon>
        <taxon>Spermatophyta</taxon>
        <taxon>Magnoliopsida</taxon>
        <taxon>eudicotyledons</taxon>
        <taxon>Gunneridae</taxon>
        <taxon>Pentapetalae</taxon>
        <taxon>rosids</taxon>
        <taxon>fabids</taxon>
        <taxon>Fagales</taxon>
        <taxon>Fagaceae</taxon>
        <taxon>Quercus</taxon>
    </lineage>
</organism>
<accession>A0A7N2LBP4</accession>
<name>A0A7N2LBP4_QUELO</name>
<feature type="domain" description="R13L1/DRL21-like LRR repeat region" evidence="2">
    <location>
        <begin position="253"/>
        <end position="320"/>
    </location>
</feature>
<reference evidence="3 4" key="1">
    <citation type="journal article" date="2016" name="G3 (Bethesda)">
        <title>First Draft Assembly and Annotation of the Genome of a California Endemic Oak Quercus lobata Nee (Fagaceae).</title>
        <authorList>
            <person name="Sork V.L."/>
            <person name="Fitz-Gibbon S.T."/>
            <person name="Puiu D."/>
            <person name="Crepeau M."/>
            <person name="Gugger P.F."/>
            <person name="Sherman R."/>
            <person name="Stevens K."/>
            <person name="Langley C.H."/>
            <person name="Pellegrini M."/>
            <person name="Salzberg S.L."/>
        </authorList>
    </citation>
    <scope>NUCLEOTIDE SEQUENCE [LARGE SCALE GENOMIC DNA]</scope>
    <source>
        <strain evidence="3 4">cv. SW786</strain>
    </source>
</reference>
<feature type="region of interest" description="Disordered" evidence="1">
    <location>
        <begin position="1"/>
        <end position="63"/>
    </location>
</feature>
<protein>
    <recommendedName>
        <fullName evidence="2">R13L1/DRL21-like LRR repeat region domain-containing protein</fullName>
    </recommendedName>
</protein>
<feature type="compositionally biased region" description="Low complexity" evidence="1">
    <location>
        <begin position="35"/>
        <end position="46"/>
    </location>
</feature>
<feature type="compositionally biased region" description="Polar residues" evidence="1">
    <location>
        <begin position="1"/>
        <end position="34"/>
    </location>
</feature>
<dbReference type="InterPro" id="IPR056789">
    <property type="entry name" value="LRR_R13L1-DRL21"/>
</dbReference>
<evidence type="ECO:0000256" key="1">
    <source>
        <dbReference type="SAM" id="MobiDB-lite"/>
    </source>
</evidence>
<keyword evidence="4" id="KW-1185">Reference proteome</keyword>
<evidence type="ECO:0000259" key="2">
    <source>
        <dbReference type="Pfam" id="PF25019"/>
    </source>
</evidence>
<dbReference type="EnsemblPlants" id="QL04p011316:mrna">
    <property type="protein sequence ID" value="QL04p011316:mrna"/>
    <property type="gene ID" value="QL04p011316"/>
</dbReference>
<dbReference type="InterPro" id="IPR032675">
    <property type="entry name" value="LRR_dom_sf"/>
</dbReference>
<dbReference type="Proteomes" id="UP000594261">
    <property type="component" value="Chromosome 4"/>
</dbReference>
<dbReference type="EMBL" id="LRBV02000004">
    <property type="status" value="NOT_ANNOTATED_CDS"/>
    <property type="molecule type" value="Genomic_DNA"/>
</dbReference>
<evidence type="ECO:0000313" key="4">
    <source>
        <dbReference type="Proteomes" id="UP000594261"/>
    </source>
</evidence>
<proteinExistence type="predicted"/>
<dbReference type="Pfam" id="PF25019">
    <property type="entry name" value="LRR_R13L1-DRL21"/>
    <property type="match status" value="1"/>
</dbReference>